<evidence type="ECO:0000256" key="1">
    <source>
        <dbReference type="ARBA" id="ARBA00004604"/>
    </source>
</evidence>
<dbReference type="SMART" id="SM01397">
    <property type="entry name" value="Ribosomal_S3Ae"/>
    <property type="match status" value="1"/>
</dbReference>
<comment type="subcellular location">
    <subcellularLocation>
        <location evidence="6">Cytoplasm</location>
    </subcellularLocation>
    <subcellularLocation>
        <location evidence="6">Nucleus</location>
    </subcellularLocation>
    <subcellularLocation>
        <location evidence="1">Nucleus</location>
        <location evidence="1">Nucleolus</location>
    </subcellularLocation>
    <text evidence="6">Localized in cytoplasmic mRNP granules containing untranslated mRNAs.</text>
</comment>
<evidence type="ECO:0000313" key="8">
    <source>
        <dbReference type="EMBL" id="KAK2089639.1"/>
    </source>
</evidence>
<comment type="subunit">
    <text evidence="5">Component of the small ribosomal subunit. Mature ribosomes consist of a small (40S) and a large (60S) subunit. The 40S subunit contains about 33 different proteins and 1 molecule of RNA (18S). The 60S subunit contains about 49 different proteins and 3 molecules of RNA (28S, 5.8S and 5S). Identified in a IGF2BP1-dependent mRNP granule complex containing untranslated mRNAs. Binds with high affinity to IPO4. Interacts with DDIT3. Part of the small subunit (SSU) processome, composed of more than 70 proteins and the RNA chaperone small nucleolar RNA (snoRNA) U3.</text>
</comment>
<dbReference type="InterPro" id="IPR001593">
    <property type="entry name" value="Ribosomal_eS1"/>
</dbReference>
<gene>
    <name evidence="8" type="primary">RPS3A_38</name>
    <name evidence="6" type="synonym">RPS3A</name>
    <name evidence="8" type="ORF">P7K49_032305</name>
</gene>
<evidence type="ECO:0000256" key="4">
    <source>
        <dbReference type="ARBA" id="ARBA00023274"/>
    </source>
</evidence>
<accession>A0ABQ9TXW5</accession>
<dbReference type="EMBL" id="JASSZA010000018">
    <property type="protein sequence ID" value="KAK2089639.1"/>
    <property type="molecule type" value="Genomic_DNA"/>
</dbReference>
<dbReference type="InterPro" id="IPR018281">
    <property type="entry name" value="Ribosomal_eS1_CS"/>
</dbReference>
<dbReference type="PANTHER" id="PTHR11830">
    <property type="entry name" value="40S RIBOSOMAL PROTEIN S3A"/>
    <property type="match status" value="1"/>
</dbReference>
<comment type="similarity">
    <text evidence="6 7">Belongs to the eukaryotic ribosomal protein eS1 family.</text>
</comment>
<evidence type="ECO:0000313" key="9">
    <source>
        <dbReference type="Proteomes" id="UP001266305"/>
    </source>
</evidence>
<comment type="function">
    <text evidence="6">May play a role during erythropoiesis through regulation of transcription factor DDIT3.</text>
</comment>
<proteinExistence type="inferred from homology"/>
<comment type="caution">
    <text evidence="8">The sequence shown here is derived from an EMBL/GenBank/DDBJ whole genome shotgun (WGS) entry which is preliminary data.</text>
</comment>
<dbReference type="GO" id="GO:0005840">
    <property type="term" value="C:ribosome"/>
    <property type="evidence" value="ECO:0007669"/>
    <property type="project" value="UniProtKB-KW"/>
</dbReference>
<organism evidence="8 9">
    <name type="scientific">Saguinus oedipus</name>
    <name type="common">Cotton-top tamarin</name>
    <name type="synonym">Oedipomidas oedipus</name>
    <dbReference type="NCBI Taxonomy" id="9490"/>
    <lineage>
        <taxon>Eukaryota</taxon>
        <taxon>Metazoa</taxon>
        <taxon>Chordata</taxon>
        <taxon>Craniata</taxon>
        <taxon>Vertebrata</taxon>
        <taxon>Euteleostomi</taxon>
        <taxon>Mammalia</taxon>
        <taxon>Eutheria</taxon>
        <taxon>Euarchontoglires</taxon>
        <taxon>Primates</taxon>
        <taxon>Haplorrhini</taxon>
        <taxon>Platyrrhini</taxon>
        <taxon>Cebidae</taxon>
        <taxon>Callitrichinae</taxon>
        <taxon>Saguinus</taxon>
    </lineage>
</organism>
<evidence type="ECO:0000256" key="2">
    <source>
        <dbReference type="ARBA" id="ARBA00022490"/>
    </source>
</evidence>
<keyword evidence="2 6" id="KW-0963">Cytoplasm</keyword>
<evidence type="ECO:0000256" key="6">
    <source>
        <dbReference type="HAMAP-Rule" id="MF_03122"/>
    </source>
</evidence>
<evidence type="ECO:0000256" key="5">
    <source>
        <dbReference type="ARBA" id="ARBA00046758"/>
    </source>
</evidence>
<name>A0ABQ9TXW5_SAGOE</name>
<keyword evidence="6" id="KW-0221">Differentiation</keyword>
<dbReference type="Pfam" id="PF01015">
    <property type="entry name" value="Ribosomal_S3Ae"/>
    <property type="match status" value="1"/>
</dbReference>
<reference evidence="8 9" key="1">
    <citation type="submission" date="2023-05" db="EMBL/GenBank/DDBJ databases">
        <title>B98-5 Cell Line De Novo Hybrid Assembly: An Optical Mapping Approach.</title>
        <authorList>
            <person name="Kananen K."/>
            <person name="Auerbach J.A."/>
            <person name="Kautto E."/>
            <person name="Blachly J.S."/>
        </authorList>
    </citation>
    <scope>NUCLEOTIDE SEQUENCE [LARGE SCALE GENOMIC DNA]</scope>
    <source>
        <strain evidence="8">B95-8</strain>
        <tissue evidence="8">Cell line</tissue>
    </source>
</reference>
<keyword evidence="4 6" id="KW-0687">Ribonucleoprotein</keyword>
<sequence>MLTQFTPPNSTPSVAWPPMLTQFTPPQLHSLCGLAPMLTQFTPPQLHSLRAVHRPRGFFLRLAQCESSDEWLARRSTRHTGAAVTVMISEIMELQNKRLTKGGKKGAKKKVVDPFSKEDWYDVKAPAMFNIRNIGKTLVTRTQGTKIASDSLKGRVFEVSLADLQNDEVAFRKFKLITEDVQGKNCLTNFHGMDLTRDKICSMVKKWQTMIEAHVDVKTTDGYLLRLFCVGFTKKRNDQIRKTSHAQHQQVRQIRKKMMEIMTREVQTNDLKEVVNKLIPDSIGKDIEKACQSILSMMSSLENKNAEEAQV</sequence>
<evidence type="ECO:0000256" key="3">
    <source>
        <dbReference type="ARBA" id="ARBA00022980"/>
    </source>
</evidence>
<dbReference type="HAMAP" id="MF_03122">
    <property type="entry name" value="Ribosomal_eS1_euk"/>
    <property type="match status" value="1"/>
</dbReference>
<dbReference type="Proteomes" id="UP001266305">
    <property type="component" value="Unassembled WGS sequence"/>
</dbReference>
<dbReference type="PROSITE" id="PS01191">
    <property type="entry name" value="RIBOSOMAL_S3AE"/>
    <property type="match status" value="1"/>
</dbReference>
<keyword evidence="9" id="KW-1185">Reference proteome</keyword>
<evidence type="ECO:0000256" key="7">
    <source>
        <dbReference type="RuleBase" id="RU000668"/>
    </source>
</evidence>
<keyword evidence="6" id="KW-0539">Nucleus</keyword>
<dbReference type="InterPro" id="IPR027500">
    <property type="entry name" value="Ribosomal_eS1_euk"/>
</dbReference>
<protein>
    <recommendedName>
        <fullName evidence="6">Small ribosomal subunit protein eS1</fullName>
    </recommendedName>
</protein>
<feature type="initiator methionine" description="Removed" evidence="6">
    <location>
        <position position="92"/>
    </location>
</feature>
<keyword evidence="3 6" id="KW-0689">Ribosomal protein</keyword>